<dbReference type="Gene3D" id="1.10.10.10">
    <property type="entry name" value="Winged helix-like DNA-binding domain superfamily/Winged helix DNA-binding domain"/>
    <property type="match status" value="1"/>
</dbReference>
<dbReference type="Gene3D" id="3.40.50.2300">
    <property type="match status" value="1"/>
</dbReference>
<evidence type="ECO:0000256" key="4">
    <source>
        <dbReference type="ARBA" id="ARBA00023163"/>
    </source>
</evidence>
<dbReference type="InterPro" id="IPR000792">
    <property type="entry name" value="Tscrpt_reg_LuxR_C"/>
</dbReference>
<dbReference type="Proteomes" id="UP000060513">
    <property type="component" value="Chromosome"/>
</dbReference>
<dbReference type="GO" id="GO:0003677">
    <property type="term" value="F:DNA binding"/>
    <property type="evidence" value="ECO:0007669"/>
    <property type="project" value="UniProtKB-KW"/>
</dbReference>
<dbReference type="SUPFAM" id="SSF46894">
    <property type="entry name" value="C-terminal effector domain of the bipartite response regulators"/>
    <property type="match status" value="1"/>
</dbReference>
<dbReference type="Pfam" id="PF00072">
    <property type="entry name" value="Response_reg"/>
    <property type="match status" value="1"/>
</dbReference>
<keyword evidence="3" id="KW-0238">DNA-binding</keyword>
<evidence type="ECO:0000259" key="6">
    <source>
        <dbReference type="PROSITE" id="PS50043"/>
    </source>
</evidence>
<dbReference type="SUPFAM" id="SSF52172">
    <property type="entry name" value="CheY-like"/>
    <property type="match status" value="1"/>
</dbReference>
<dbReference type="InterPro" id="IPR036388">
    <property type="entry name" value="WH-like_DNA-bd_sf"/>
</dbReference>
<keyword evidence="4" id="KW-0804">Transcription</keyword>
<dbReference type="PROSITE" id="PS50043">
    <property type="entry name" value="HTH_LUXR_2"/>
    <property type="match status" value="1"/>
</dbReference>
<dbReference type="SMART" id="SM00421">
    <property type="entry name" value="HTH_LUXR"/>
    <property type="match status" value="1"/>
</dbReference>
<dbReference type="GO" id="GO:0006355">
    <property type="term" value="P:regulation of DNA-templated transcription"/>
    <property type="evidence" value="ECO:0007669"/>
    <property type="project" value="InterPro"/>
</dbReference>
<dbReference type="InterPro" id="IPR039420">
    <property type="entry name" value="WalR-like"/>
</dbReference>
<gene>
    <name evidence="8" type="ORF">SPRI_4770</name>
</gene>
<dbReference type="PANTHER" id="PTHR43214">
    <property type="entry name" value="TWO-COMPONENT RESPONSE REGULATOR"/>
    <property type="match status" value="1"/>
</dbReference>
<organism evidence="8">
    <name type="scientific">Streptomyces pristinaespiralis</name>
    <dbReference type="NCBI Taxonomy" id="38300"/>
    <lineage>
        <taxon>Bacteria</taxon>
        <taxon>Bacillati</taxon>
        <taxon>Actinomycetota</taxon>
        <taxon>Actinomycetes</taxon>
        <taxon>Kitasatosporales</taxon>
        <taxon>Streptomycetaceae</taxon>
        <taxon>Streptomyces</taxon>
    </lineage>
</organism>
<evidence type="ECO:0000256" key="1">
    <source>
        <dbReference type="ARBA" id="ARBA00022553"/>
    </source>
</evidence>
<dbReference type="InterPro" id="IPR001789">
    <property type="entry name" value="Sig_transdc_resp-reg_receiver"/>
</dbReference>
<dbReference type="GO" id="GO:0000160">
    <property type="term" value="P:phosphorelay signal transduction system"/>
    <property type="evidence" value="ECO:0007669"/>
    <property type="project" value="InterPro"/>
</dbReference>
<protein>
    <submittedName>
        <fullName evidence="8">Transcriptional regulator</fullName>
    </submittedName>
</protein>
<evidence type="ECO:0000256" key="3">
    <source>
        <dbReference type="ARBA" id="ARBA00023125"/>
    </source>
</evidence>
<dbReference type="GeneID" id="97234178"/>
<feature type="domain" description="HTH luxR-type" evidence="6">
    <location>
        <begin position="155"/>
        <end position="220"/>
    </location>
</feature>
<evidence type="ECO:0000256" key="2">
    <source>
        <dbReference type="ARBA" id="ARBA00023015"/>
    </source>
</evidence>
<dbReference type="SMART" id="SM00448">
    <property type="entry name" value="REC"/>
    <property type="match status" value="1"/>
</dbReference>
<keyword evidence="2" id="KW-0805">Transcription regulation</keyword>
<dbReference type="PROSITE" id="PS50110">
    <property type="entry name" value="RESPONSE_REGULATORY"/>
    <property type="match status" value="1"/>
</dbReference>
<feature type="modified residue" description="4-aspartylphosphate" evidence="5">
    <location>
        <position position="60"/>
    </location>
</feature>
<dbReference type="STRING" id="38300.SPRI_4770"/>
<reference evidence="8 9" key="1">
    <citation type="submission" date="2015-08" db="EMBL/GenBank/DDBJ databases">
        <title>Genome sequence of the pristinamycin over-producing bacterium Streptomyces pristinaespiralis HCCB10218.</title>
        <authorList>
            <person name="Tian J."/>
            <person name="Yang J."/>
            <person name="Li L."/>
            <person name="Ruan L."/>
            <person name="Wei W."/>
            <person name="Zheng G."/>
            <person name="Wei Z."/>
            <person name="Yang S."/>
            <person name="Ge M."/>
            <person name="Jiang W."/>
            <person name="Lu Y."/>
        </authorList>
    </citation>
    <scope>NUCLEOTIDE SEQUENCE [LARGE SCALE GENOMIC DNA]</scope>
    <source>
        <strain evidence="8 9">HCCB 10218</strain>
    </source>
</reference>
<feature type="domain" description="Response regulatory" evidence="7">
    <location>
        <begin position="10"/>
        <end position="125"/>
    </location>
</feature>
<name>A0A0M4DEL4_STRPR</name>
<evidence type="ECO:0000313" key="8">
    <source>
        <dbReference type="EMBL" id="ALC23076.1"/>
    </source>
</evidence>
<dbReference type="PATRIC" id="fig|38300.4.peg.5002"/>
<dbReference type="InterPro" id="IPR058245">
    <property type="entry name" value="NreC/VraR/RcsB-like_REC"/>
</dbReference>
<sequence length="226" mass="23485">MHYDLRPPVRVLVVDDEELVRTALQRLLDSADAVTVAATCDGADALEATRRLAPDVVLLDIDMPGAFGLDVLRTLRALPAPPVVAMLTALDRADHVERALRDGASGFLLKTTEPRLFVDAVRLLAAGGVICTPPGSAAVLARCTAGVPAPTPPRSSDDLAALTPREHEVLTLIAAGLSNTDIATHLGMGVTTVKTHIGALKRKLAVTSRVGLAAVVHRATGGQGPA</sequence>
<keyword evidence="1 5" id="KW-0597">Phosphoprotein</keyword>
<evidence type="ECO:0000256" key="5">
    <source>
        <dbReference type="PROSITE-ProRule" id="PRU00169"/>
    </source>
</evidence>
<dbReference type="InterPro" id="IPR016032">
    <property type="entry name" value="Sig_transdc_resp-reg_C-effctor"/>
</dbReference>
<accession>A0A0M4DEL4</accession>
<dbReference type="RefSeq" id="WP_234020419.1">
    <property type="nucleotide sequence ID" value="NZ_CP011340.1"/>
</dbReference>
<dbReference type="PROSITE" id="PS00622">
    <property type="entry name" value="HTH_LUXR_1"/>
    <property type="match status" value="1"/>
</dbReference>
<dbReference type="Pfam" id="PF00196">
    <property type="entry name" value="GerE"/>
    <property type="match status" value="1"/>
</dbReference>
<dbReference type="PRINTS" id="PR00038">
    <property type="entry name" value="HTHLUXR"/>
</dbReference>
<dbReference type="EMBL" id="CP011340">
    <property type="protein sequence ID" value="ALC23076.1"/>
    <property type="molecule type" value="Genomic_DNA"/>
</dbReference>
<dbReference type="AlphaFoldDB" id="A0A0M4DEL4"/>
<dbReference type="PANTHER" id="PTHR43214:SF24">
    <property type="entry name" value="TRANSCRIPTIONAL REGULATORY PROTEIN NARL-RELATED"/>
    <property type="match status" value="1"/>
</dbReference>
<proteinExistence type="predicted"/>
<dbReference type="CDD" id="cd06170">
    <property type="entry name" value="LuxR_C_like"/>
    <property type="match status" value="1"/>
</dbReference>
<evidence type="ECO:0000259" key="7">
    <source>
        <dbReference type="PROSITE" id="PS50110"/>
    </source>
</evidence>
<evidence type="ECO:0000313" key="9">
    <source>
        <dbReference type="Proteomes" id="UP000060513"/>
    </source>
</evidence>
<dbReference type="KEGG" id="spri:SPRI_4770"/>
<dbReference type="InterPro" id="IPR011006">
    <property type="entry name" value="CheY-like_superfamily"/>
</dbReference>
<dbReference type="CDD" id="cd17535">
    <property type="entry name" value="REC_NarL-like"/>
    <property type="match status" value="1"/>
</dbReference>